<evidence type="ECO:0000256" key="2">
    <source>
        <dbReference type="ARBA" id="ARBA00012438"/>
    </source>
</evidence>
<sequence>MTSPAPRATRNLTLTWLLLEGANLAFAMAMLNRTRASAVAWILVAALIGLLVATLRAARPTLVWTTLTVASAASLMGVASDPAAQTSLMIVVIATAITLRGRWRSYLAAGLLAAVTLAIGWTHSPGLGINLAVNVLLAGVGATAMTDLVGALHTVERLRDADVARARADERLRLARELHETAAQHVAIALRSLEYSDPQHQLTSVHRELADALESLRRIDEPPPPSRLLDELARARERLATASIATTFDTHGIHALDPATDEHLAWILREAVANVIRHSGATTAAISIRYDPESTRLTLSVHDDGVGLHGAPGAGLRAVEAHAAAIGARWSLGSEPPGTWLRLERTQSSEEIVPRSL</sequence>
<evidence type="ECO:0000256" key="3">
    <source>
        <dbReference type="ARBA" id="ARBA00022679"/>
    </source>
</evidence>
<feature type="transmembrane region" description="Helical" evidence="6">
    <location>
        <begin position="129"/>
        <end position="149"/>
    </location>
</feature>
<evidence type="ECO:0000256" key="5">
    <source>
        <dbReference type="ARBA" id="ARBA00023012"/>
    </source>
</evidence>
<reference evidence="7 8" key="1">
    <citation type="journal article" date="2009" name="Stand. Genomic Sci.">
        <title>Complete genome sequence of Acidimicrobium ferrooxidans type strain (ICP).</title>
        <authorList>
            <person name="Clum A."/>
            <person name="Nolan M."/>
            <person name="Lang E."/>
            <person name="Glavina Del Rio T."/>
            <person name="Tice H."/>
            <person name="Copeland A."/>
            <person name="Cheng J.F."/>
            <person name="Lucas S."/>
            <person name="Chen F."/>
            <person name="Bruce D."/>
            <person name="Goodwin L."/>
            <person name="Pitluck S."/>
            <person name="Ivanova N."/>
            <person name="Mavrommatis K."/>
            <person name="Mikhailova N."/>
            <person name="Pati A."/>
            <person name="Chen A."/>
            <person name="Palaniappan K."/>
            <person name="Goker M."/>
            <person name="Spring S."/>
            <person name="Land M."/>
            <person name="Hauser L."/>
            <person name="Chang Y.J."/>
            <person name="Jeffries C.C."/>
            <person name="Chain P."/>
            <person name="Bristow J."/>
            <person name="Eisen J.A."/>
            <person name="Markowitz V."/>
            <person name="Hugenholtz P."/>
            <person name="Kyrpides N.C."/>
            <person name="Klenk H.P."/>
            <person name="Lapidus A."/>
        </authorList>
    </citation>
    <scope>NUCLEOTIDE SEQUENCE [LARGE SCALE GENOMIC DNA]</scope>
    <source>
        <strain evidence="8">DSM 10331 / JCM 15462 / NBRC 103882 / ICP</strain>
    </source>
</reference>
<organism evidence="7 8">
    <name type="scientific">Acidimicrobium ferrooxidans (strain DSM 10331 / JCM 15462 / NBRC 103882 / ICP)</name>
    <dbReference type="NCBI Taxonomy" id="525909"/>
    <lineage>
        <taxon>Bacteria</taxon>
        <taxon>Bacillati</taxon>
        <taxon>Actinomycetota</taxon>
        <taxon>Acidimicrobiia</taxon>
        <taxon>Acidimicrobiales</taxon>
        <taxon>Acidimicrobiaceae</taxon>
        <taxon>Acidimicrobium</taxon>
    </lineage>
</organism>
<evidence type="ECO:0000256" key="4">
    <source>
        <dbReference type="ARBA" id="ARBA00022777"/>
    </source>
</evidence>
<dbReference type="CDD" id="cd16917">
    <property type="entry name" value="HATPase_UhpB-NarQ-NarX-like"/>
    <property type="match status" value="1"/>
</dbReference>
<accession>C7M2R7</accession>
<name>C7M2R7_ACIFD</name>
<dbReference type="KEGG" id="afo:Afer_0343"/>
<dbReference type="InterPro" id="IPR036890">
    <property type="entry name" value="HATPase_C_sf"/>
</dbReference>
<dbReference type="EMBL" id="CP001631">
    <property type="protein sequence ID" value="ACU53311.1"/>
    <property type="molecule type" value="Genomic_DNA"/>
</dbReference>
<gene>
    <name evidence="7" type="ordered locus">Afer_0343</name>
</gene>
<dbReference type="AlphaFoldDB" id="C7M2R7"/>
<dbReference type="GO" id="GO:0004673">
    <property type="term" value="F:protein histidine kinase activity"/>
    <property type="evidence" value="ECO:0007669"/>
    <property type="project" value="UniProtKB-EC"/>
</dbReference>
<evidence type="ECO:0000313" key="8">
    <source>
        <dbReference type="Proteomes" id="UP000000771"/>
    </source>
</evidence>
<proteinExistence type="predicted"/>
<dbReference type="InterPro" id="IPR050482">
    <property type="entry name" value="Sensor_HK_TwoCompSys"/>
</dbReference>
<keyword evidence="5" id="KW-0902">Two-component regulatory system</keyword>
<dbReference type="HOGENOM" id="CLU_775289_0_0_11"/>
<evidence type="ECO:0000313" key="7">
    <source>
        <dbReference type="EMBL" id="ACU53311.1"/>
    </source>
</evidence>
<evidence type="ECO:0000256" key="1">
    <source>
        <dbReference type="ARBA" id="ARBA00000085"/>
    </source>
</evidence>
<keyword evidence="8" id="KW-1185">Reference proteome</keyword>
<dbReference type="SUPFAM" id="SSF55874">
    <property type="entry name" value="ATPase domain of HSP90 chaperone/DNA topoisomerase II/histidine kinase"/>
    <property type="match status" value="1"/>
</dbReference>
<dbReference type="STRING" id="525909.Afer_0343"/>
<dbReference type="RefSeq" id="WP_015797812.1">
    <property type="nucleotide sequence ID" value="NC_013124.1"/>
</dbReference>
<feature type="transmembrane region" description="Helical" evidence="6">
    <location>
        <begin position="106"/>
        <end position="123"/>
    </location>
</feature>
<keyword evidence="3" id="KW-0808">Transferase</keyword>
<dbReference type="Proteomes" id="UP000000771">
    <property type="component" value="Chromosome"/>
</dbReference>
<dbReference type="eggNOG" id="COG4585">
    <property type="taxonomic scope" value="Bacteria"/>
</dbReference>
<dbReference type="EC" id="2.7.13.3" evidence="2"/>
<feature type="transmembrane region" description="Helical" evidence="6">
    <location>
        <begin position="78"/>
        <end position="99"/>
    </location>
</feature>
<dbReference type="GO" id="GO:0000160">
    <property type="term" value="P:phosphorelay signal transduction system"/>
    <property type="evidence" value="ECO:0007669"/>
    <property type="project" value="UniProtKB-KW"/>
</dbReference>
<dbReference type="PANTHER" id="PTHR24421:SF10">
    <property type="entry name" value="NITRATE_NITRITE SENSOR PROTEIN NARQ"/>
    <property type="match status" value="1"/>
</dbReference>
<comment type="catalytic activity">
    <reaction evidence="1">
        <text>ATP + protein L-histidine = ADP + protein N-phospho-L-histidine.</text>
        <dbReference type="EC" id="2.7.13.3"/>
    </reaction>
</comment>
<keyword evidence="6" id="KW-1133">Transmembrane helix</keyword>
<feature type="transmembrane region" description="Helical" evidence="6">
    <location>
        <begin position="38"/>
        <end position="58"/>
    </location>
</feature>
<dbReference type="Gene3D" id="3.30.565.10">
    <property type="entry name" value="Histidine kinase-like ATPase, C-terminal domain"/>
    <property type="match status" value="1"/>
</dbReference>
<keyword evidence="4 7" id="KW-0418">Kinase</keyword>
<keyword evidence="6" id="KW-0472">Membrane</keyword>
<protein>
    <recommendedName>
        <fullName evidence="2">histidine kinase</fullName>
        <ecNumber evidence="2">2.7.13.3</ecNumber>
    </recommendedName>
</protein>
<dbReference type="PANTHER" id="PTHR24421">
    <property type="entry name" value="NITRATE/NITRITE SENSOR PROTEIN NARX-RELATED"/>
    <property type="match status" value="1"/>
</dbReference>
<evidence type="ECO:0000256" key="6">
    <source>
        <dbReference type="SAM" id="Phobius"/>
    </source>
</evidence>
<keyword evidence="6" id="KW-0812">Transmembrane</keyword>